<keyword evidence="13" id="KW-1185">Reference proteome</keyword>
<evidence type="ECO:0000256" key="8">
    <source>
        <dbReference type="PROSITE-ProRule" id="PRU10086"/>
    </source>
</evidence>
<dbReference type="Gene3D" id="3.90.226.10">
    <property type="entry name" value="2-enoyl-CoA Hydratase, Chain A, domain 1"/>
    <property type="match status" value="1"/>
</dbReference>
<comment type="subcellular location">
    <subcellularLocation>
        <location evidence="7">Cytoplasm</location>
    </subcellularLocation>
</comment>
<dbReference type="GO" id="GO:0009368">
    <property type="term" value="C:endopeptidase Clp complex"/>
    <property type="evidence" value="ECO:0007669"/>
    <property type="project" value="TreeGrafter"/>
</dbReference>
<evidence type="ECO:0000313" key="12">
    <source>
        <dbReference type="EMBL" id="SOH04843.1"/>
    </source>
</evidence>
<dbReference type="GO" id="GO:0051117">
    <property type="term" value="F:ATPase binding"/>
    <property type="evidence" value="ECO:0007669"/>
    <property type="project" value="TreeGrafter"/>
</dbReference>
<dbReference type="GO" id="GO:0006515">
    <property type="term" value="P:protein quality control for misfolded or incompletely synthesized proteins"/>
    <property type="evidence" value="ECO:0007669"/>
    <property type="project" value="TreeGrafter"/>
</dbReference>
<accession>Q1PW15</accession>
<comment type="catalytic activity">
    <reaction evidence="6 7 8">
        <text>Hydrolysis of proteins to small peptides in the presence of ATP and magnesium. alpha-casein is the usual test substrate. In the absence of ATP, only oligopeptides shorter than five residues are hydrolyzed (such as succinyl-Leu-Tyr-|-NHMec, and Leu-Tyr-Leu-|-Tyr-Trp, in which cleavage of the -Tyr-|-Leu- and -Tyr-|-Trp bonds also occurs).</text>
        <dbReference type="EC" id="3.4.21.92"/>
    </reaction>
</comment>
<proteinExistence type="inferred from homology"/>
<dbReference type="NCBIfam" id="NF009205">
    <property type="entry name" value="PRK12553.1"/>
    <property type="match status" value="1"/>
</dbReference>
<dbReference type="GO" id="GO:0005737">
    <property type="term" value="C:cytoplasm"/>
    <property type="evidence" value="ECO:0007669"/>
    <property type="project" value="UniProtKB-SubCell"/>
</dbReference>
<evidence type="ECO:0000256" key="6">
    <source>
        <dbReference type="ARBA" id="ARBA00034021"/>
    </source>
</evidence>
<dbReference type="InterPro" id="IPR029045">
    <property type="entry name" value="ClpP/crotonase-like_dom_sf"/>
</dbReference>
<evidence type="ECO:0000256" key="2">
    <source>
        <dbReference type="ARBA" id="ARBA00022490"/>
    </source>
</evidence>
<evidence type="ECO:0000256" key="1">
    <source>
        <dbReference type="ARBA" id="ARBA00007039"/>
    </source>
</evidence>
<comment type="function">
    <text evidence="7">Cleaves peptides in various proteins in a process that requires ATP hydrolysis. Has a chymotrypsin-like activity. Plays a major role in the degradation of misfolded proteins.</text>
</comment>
<dbReference type="PANTHER" id="PTHR10381">
    <property type="entry name" value="ATP-DEPENDENT CLP PROTEASE PROTEOLYTIC SUBUNIT"/>
    <property type="match status" value="1"/>
</dbReference>
<reference evidence="10" key="2">
    <citation type="submission" date="2006-01" db="EMBL/GenBank/DDBJ databases">
        <authorList>
            <person name="Genoscope"/>
        </authorList>
    </citation>
    <scope>NUCLEOTIDE SEQUENCE</scope>
</reference>
<dbReference type="CDD" id="cd07017">
    <property type="entry name" value="S14_ClpP_2"/>
    <property type="match status" value="1"/>
</dbReference>
<keyword evidence="3 7" id="KW-0645">Protease</keyword>
<dbReference type="GO" id="GO:0004176">
    <property type="term" value="F:ATP-dependent peptidase activity"/>
    <property type="evidence" value="ECO:0007669"/>
    <property type="project" value="InterPro"/>
</dbReference>
<dbReference type="PROSITE" id="PS00382">
    <property type="entry name" value="CLP_PROTEASE_HIS"/>
    <property type="match status" value="1"/>
</dbReference>
<dbReference type="GO" id="GO:0004252">
    <property type="term" value="F:serine-type endopeptidase activity"/>
    <property type="evidence" value="ECO:0007669"/>
    <property type="project" value="UniProtKB-UniRule"/>
</dbReference>
<evidence type="ECO:0000256" key="7">
    <source>
        <dbReference type="HAMAP-Rule" id="MF_00444"/>
    </source>
</evidence>
<dbReference type="PRINTS" id="PR00127">
    <property type="entry name" value="CLPPROTEASEP"/>
</dbReference>
<dbReference type="InterPro" id="IPR023562">
    <property type="entry name" value="ClpP/TepA"/>
</dbReference>
<reference evidence="10" key="1">
    <citation type="journal article" date="2006" name="Nature">
        <title>Deciphering the evolution and metabolism of an anammox bacterium from a community genome.</title>
        <authorList>
            <person name="Strous M."/>
            <person name="Pelletier E."/>
            <person name="Mangenot S."/>
            <person name="Rattei T."/>
            <person name="Lehner A."/>
            <person name="Taylor M.W."/>
            <person name="Horn M."/>
            <person name="Daims H."/>
            <person name="Bartol-Mavel D."/>
            <person name="Wincker P."/>
            <person name="Barbe V."/>
            <person name="Fonknechten N."/>
            <person name="Vallenet D."/>
            <person name="Segurens B."/>
            <person name="Schenowitz-Truong C."/>
            <person name="Medigue C."/>
            <person name="Collingro A."/>
            <person name="Snel B."/>
            <person name="Dutilh B.E."/>
            <person name="OpDenCamp H.J.M."/>
            <person name="vanDerDrift C."/>
            <person name="Cirpus I."/>
            <person name="vanDePas-Schoonen K.T."/>
            <person name="Harhangi H.R."/>
            <person name="vanNiftrik L."/>
            <person name="Schmid M."/>
            <person name="Keltjens J."/>
            <person name="vanDeVossenberg J."/>
            <person name="Kartal B."/>
            <person name="Meier H."/>
            <person name="Frishman D."/>
            <person name="Huynen M.A."/>
            <person name="Mewes H."/>
            <person name="Weissenbach J."/>
            <person name="Jetten M.S.M."/>
            <person name="Wagner M."/>
            <person name="LePaslier D."/>
        </authorList>
    </citation>
    <scope>NUCLEOTIDE SEQUENCE</scope>
</reference>
<evidence type="ECO:0000313" key="10">
    <source>
        <dbReference type="EMBL" id="CAJ71422.1"/>
    </source>
</evidence>
<dbReference type="SUPFAM" id="SSF52096">
    <property type="entry name" value="ClpP/crotonase"/>
    <property type="match status" value="1"/>
</dbReference>
<organism evidence="10">
    <name type="scientific">Kuenenia stuttgartiensis</name>
    <dbReference type="NCBI Taxonomy" id="174633"/>
    <lineage>
        <taxon>Bacteria</taxon>
        <taxon>Pseudomonadati</taxon>
        <taxon>Planctomycetota</taxon>
        <taxon>Candidatus Brocadiia</taxon>
        <taxon>Candidatus Brocadiales</taxon>
        <taxon>Candidatus Brocadiaceae</taxon>
        <taxon>Candidatus Kuenenia</taxon>
    </lineage>
</organism>
<name>Q1PW15_KUEST</name>
<keyword evidence="2 7" id="KW-0963">Cytoplasm</keyword>
<reference evidence="13" key="3">
    <citation type="submission" date="2017-10" db="EMBL/GenBank/DDBJ databases">
        <authorList>
            <person name="Frank J."/>
        </authorList>
    </citation>
    <scope>NUCLEOTIDE SEQUENCE [LARGE SCALE GENOMIC DNA]</scope>
</reference>
<comment type="similarity">
    <text evidence="1 7 9">Belongs to the peptidase S14 family.</text>
</comment>
<gene>
    <name evidence="7 10" type="primary">clpP</name>
    <name evidence="11" type="ORF">KsCSTR_47140</name>
    <name evidence="12" type="ORF">KSMBR1_2354</name>
    <name evidence="10" type="ORF">kustc0677</name>
</gene>
<dbReference type="KEGG" id="kst:KSMBR1_2354"/>
<dbReference type="Proteomes" id="UP000501926">
    <property type="component" value="Chromosome"/>
</dbReference>
<dbReference type="EMBL" id="CT573073">
    <property type="protein sequence ID" value="CAJ71422.1"/>
    <property type="molecule type" value="Genomic_DNA"/>
</dbReference>
<dbReference type="InterPro" id="IPR033135">
    <property type="entry name" value="ClpP_His_AS"/>
</dbReference>
<keyword evidence="5 7" id="KW-0720">Serine protease</keyword>
<dbReference type="MEROPS" id="S14.001"/>
<reference evidence="11 14" key="5">
    <citation type="submission" date="2020-02" db="EMBL/GenBank/DDBJ databases">
        <title>Newly sequenced genome of strain CSTR1 showed variability in Candidatus Kuenenia stuttgartiensis genomes.</title>
        <authorList>
            <person name="Ding C."/>
            <person name="Adrian L."/>
        </authorList>
    </citation>
    <scope>NUCLEOTIDE SEQUENCE [LARGE SCALE GENOMIC DNA]</scope>
    <source>
        <strain evidence="11 14">CSTR1</strain>
    </source>
</reference>
<protein>
    <recommendedName>
        <fullName evidence="7 9">ATP-dependent Clp protease proteolytic subunit</fullName>
        <ecNumber evidence="7">3.4.21.92</ecNumber>
    </recommendedName>
    <alternativeName>
        <fullName evidence="7">Endopeptidase Clp</fullName>
    </alternativeName>
</protein>
<dbReference type="EC" id="3.4.21.92" evidence="7"/>
<feature type="active site" evidence="7 8">
    <location>
        <position position="147"/>
    </location>
</feature>
<dbReference type="FunFam" id="3.90.226.10:FF:000001">
    <property type="entry name" value="ATP-dependent Clp protease proteolytic subunit"/>
    <property type="match status" value="1"/>
</dbReference>
<dbReference type="PANTHER" id="PTHR10381:SF70">
    <property type="entry name" value="ATP-DEPENDENT CLP PROTEASE PROTEOLYTIC SUBUNIT"/>
    <property type="match status" value="1"/>
</dbReference>
<evidence type="ECO:0000256" key="4">
    <source>
        <dbReference type="ARBA" id="ARBA00022801"/>
    </source>
</evidence>
<feature type="active site" description="Nucleophile" evidence="7">
    <location>
        <position position="122"/>
    </location>
</feature>
<dbReference type="Proteomes" id="UP000221734">
    <property type="component" value="Chromosome Kuenenia_stuttgartiensis_MBR1"/>
</dbReference>
<dbReference type="InterPro" id="IPR001907">
    <property type="entry name" value="ClpP"/>
</dbReference>
<dbReference type="NCBIfam" id="NF001368">
    <property type="entry name" value="PRK00277.1"/>
    <property type="match status" value="1"/>
</dbReference>
<dbReference type="Pfam" id="PF00574">
    <property type="entry name" value="CLP_protease"/>
    <property type="match status" value="1"/>
</dbReference>
<keyword evidence="4 7" id="KW-0378">Hydrolase</keyword>
<comment type="subunit">
    <text evidence="7">Fourteen ClpP subunits assemble into 2 heptameric rings which stack back to back to give a disk-like structure with a central cavity, resembling the structure of eukaryotic proteasomes.</text>
</comment>
<evidence type="ECO:0000256" key="3">
    <source>
        <dbReference type="ARBA" id="ARBA00022670"/>
    </source>
</evidence>
<evidence type="ECO:0000313" key="14">
    <source>
        <dbReference type="Proteomes" id="UP000501926"/>
    </source>
</evidence>
<dbReference type="EMBL" id="CP049055">
    <property type="protein sequence ID" value="QII14092.1"/>
    <property type="molecule type" value="Genomic_DNA"/>
</dbReference>
<reference evidence="12" key="4">
    <citation type="submission" date="2017-10" db="EMBL/GenBank/DDBJ databases">
        <authorList>
            <person name="Banno H."/>
            <person name="Chua N.-H."/>
        </authorList>
    </citation>
    <scope>NUCLEOTIDE SEQUENCE [LARGE SCALE GENOMIC DNA]</scope>
    <source>
        <strain evidence="12">Kuenenia_mbr1_ru-nijmegen</strain>
    </source>
</reference>
<evidence type="ECO:0000313" key="13">
    <source>
        <dbReference type="Proteomes" id="UP000221734"/>
    </source>
</evidence>
<dbReference type="HAMAP" id="MF_00444">
    <property type="entry name" value="ClpP"/>
    <property type="match status" value="1"/>
</dbReference>
<dbReference type="AlphaFoldDB" id="Q1PW15"/>
<evidence type="ECO:0000256" key="9">
    <source>
        <dbReference type="RuleBase" id="RU003567"/>
    </source>
</evidence>
<evidence type="ECO:0000313" key="11">
    <source>
        <dbReference type="EMBL" id="QII14092.1"/>
    </source>
</evidence>
<evidence type="ECO:0000256" key="5">
    <source>
        <dbReference type="ARBA" id="ARBA00022825"/>
    </source>
</evidence>
<sequence>MYKDYLSRLENGAFPDVSPQMKQGALFVPYVVEKTGHGERHYDIFSRLLKDRIIFIGSAIEDTLTNLVIAQILFLQNENKNQDINIYINSPGGSITAGLAIYDTMQFVQCDVATFCIGQAYSMAAILLAGGTKNKRFGLPHTRIMLHQPWGGMRGTATDISIQAEEILKMKKCLNEILVKHTGQPLERIEADVDRDFYMSSHDAKEYGLIDEVIESLRDKKEKE</sequence>
<dbReference type="EMBL" id="LT934425">
    <property type="protein sequence ID" value="SOH04843.1"/>
    <property type="molecule type" value="Genomic_DNA"/>
</dbReference>